<feature type="transmembrane region" description="Helical" evidence="1">
    <location>
        <begin position="83"/>
        <end position="107"/>
    </location>
</feature>
<accession>A0A7C3KBZ5</accession>
<proteinExistence type="predicted"/>
<dbReference type="InterPro" id="IPR047709">
    <property type="entry name" value="HpsJ-like"/>
</dbReference>
<evidence type="ECO:0000313" key="2">
    <source>
        <dbReference type="EMBL" id="HFM96750.1"/>
    </source>
</evidence>
<evidence type="ECO:0000256" key="1">
    <source>
        <dbReference type="SAM" id="Phobius"/>
    </source>
</evidence>
<sequence length="233" mass="26212">MADSSTQNRSVYRLRWVGYGLLIFFIIDSLTILIPPKFTDPAWELQTIGSLVDRVVVPILGLGLVFFGEYFDRGKLEPIFLKILSWFCLLLALIFFLMGPLSGISAIRINNRVSDAANQQLAQRITTLDNFEKAISQGTPEQLKALSEQLKDPRAQEQLKAQGIQVDVENPQQLKSVVLERVKAQKAQLQAQFDQARSGQLASLVKNSVKWAIGALISSVLFFMLWKSTDWAR</sequence>
<keyword evidence="1" id="KW-0472">Membrane</keyword>
<organism evidence="2">
    <name type="scientific">Oscillatoriales cyanobacterium SpSt-418</name>
    <dbReference type="NCBI Taxonomy" id="2282169"/>
    <lineage>
        <taxon>Bacteria</taxon>
        <taxon>Bacillati</taxon>
        <taxon>Cyanobacteriota</taxon>
        <taxon>Cyanophyceae</taxon>
        <taxon>Oscillatoriophycideae</taxon>
        <taxon>Oscillatoriales</taxon>
    </lineage>
</organism>
<dbReference type="EMBL" id="DSRU01000042">
    <property type="protein sequence ID" value="HFM96750.1"/>
    <property type="molecule type" value="Genomic_DNA"/>
</dbReference>
<dbReference type="NCBIfam" id="NF038305">
    <property type="entry name" value="HpsJ_fam"/>
    <property type="match status" value="1"/>
</dbReference>
<protein>
    <submittedName>
        <fullName evidence="2">Uncharacterized protein</fullName>
    </submittedName>
</protein>
<feature type="transmembrane region" description="Helical" evidence="1">
    <location>
        <begin position="16"/>
        <end position="35"/>
    </location>
</feature>
<feature type="transmembrane region" description="Helical" evidence="1">
    <location>
        <begin position="208"/>
        <end position="226"/>
    </location>
</feature>
<name>A0A7C3KBZ5_9CYAN</name>
<gene>
    <name evidence="2" type="ORF">ENR64_03100</name>
</gene>
<comment type="caution">
    <text evidence="2">The sequence shown here is derived from an EMBL/GenBank/DDBJ whole genome shotgun (WGS) entry which is preliminary data.</text>
</comment>
<dbReference type="AlphaFoldDB" id="A0A7C3KBZ5"/>
<reference evidence="2" key="1">
    <citation type="journal article" date="2020" name="mSystems">
        <title>Genome- and Community-Level Interaction Insights into Carbon Utilization and Element Cycling Functions of Hydrothermarchaeota in Hydrothermal Sediment.</title>
        <authorList>
            <person name="Zhou Z."/>
            <person name="Liu Y."/>
            <person name="Xu W."/>
            <person name="Pan J."/>
            <person name="Luo Z.H."/>
            <person name="Li M."/>
        </authorList>
    </citation>
    <scope>NUCLEOTIDE SEQUENCE [LARGE SCALE GENOMIC DNA]</scope>
    <source>
        <strain evidence="2">SpSt-418</strain>
    </source>
</reference>
<keyword evidence="1" id="KW-1133">Transmembrane helix</keyword>
<keyword evidence="1" id="KW-0812">Transmembrane</keyword>